<evidence type="ECO:0000256" key="4">
    <source>
        <dbReference type="ARBA" id="ARBA00022989"/>
    </source>
</evidence>
<dbReference type="RefSeq" id="WP_093650391.1">
    <property type="nucleotide sequence ID" value="NZ_CTEN01000002.1"/>
</dbReference>
<dbReference type="PANTHER" id="PTHR46795:SF3">
    <property type="entry name" value="ABC TRANSPORTER PERMEASE"/>
    <property type="match status" value="1"/>
</dbReference>
<dbReference type="PIRSF" id="PIRSF018968">
    <property type="entry name" value="ABC_permease_BceB"/>
    <property type="match status" value="1"/>
</dbReference>
<keyword evidence="5 6" id="KW-0472">Membrane</keyword>
<feature type="transmembrane region" description="Helical" evidence="6">
    <location>
        <begin position="226"/>
        <end position="249"/>
    </location>
</feature>
<protein>
    <submittedName>
        <fullName evidence="8">ABC transporter permease</fullName>
    </submittedName>
</protein>
<dbReference type="AlphaFoldDB" id="A0A0E4CSP3"/>
<comment type="similarity">
    <text evidence="6">Belongs to the ABC-4 integral membrane protein family.</text>
</comment>
<dbReference type="Proteomes" id="UP000198604">
    <property type="component" value="Unassembled WGS sequence"/>
</dbReference>
<evidence type="ECO:0000313" key="9">
    <source>
        <dbReference type="Proteomes" id="UP000198604"/>
    </source>
</evidence>
<keyword evidence="6" id="KW-0813">Transport</keyword>
<dbReference type="PANTHER" id="PTHR46795">
    <property type="entry name" value="ABC TRANSPORTER PERMEASE-RELATED-RELATED"/>
    <property type="match status" value="1"/>
</dbReference>
<feature type="transmembrane region" description="Helical" evidence="6">
    <location>
        <begin position="279"/>
        <end position="303"/>
    </location>
</feature>
<dbReference type="InterPro" id="IPR027022">
    <property type="entry name" value="ABC_permease_BceB-typ"/>
</dbReference>
<organism evidence="8 9">
    <name type="scientific">Streptococcus varani</name>
    <dbReference type="NCBI Taxonomy" id="1608583"/>
    <lineage>
        <taxon>Bacteria</taxon>
        <taxon>Bacillati</taxon>
        <taxon>Bacillota</taxon>
        <taxon>Bacilli</taxon>
        <taxon>Lactobacillales</taxon>
        <taxon>Streptococcaceae</taxon>
        <taxon>Streptococcus</taxon>
    </lineage>
</organism>
<feature type="transmembrane region" description="Helical" evidence="6">
    <location>
        <begin position="52"/>
        <end position="77"/>
    </location>
</feature>
<evidence type="ECO:0000259" key="7">
    <source>
        <dbReference type="Pfam" id="PF02687"/>
    </source>
</evidence>
<dbReference type="InterPro" id="IPR003838">
    <property type="entry name" value="ABC3_permease_C"/>
</dbReference>
<gene>
    <name evidence="8" type="ORF">BN1356_01135</name>
</gene>
<accession>A0A0E4CSP3</accession>
<evidence type="ECO:0000313" key="8">
    <source>
        <dbReference type="EMBL" id="CQR24780.1"/>
    </source>
</evidence>
<feature type="transmembrane region" description="Helical" evidence="6">
    <location>
        <begin position="97"/>
        <end position="123"/>
    </location>
</feature>
<feature type="domain" description="ABC3 transporter permease C-terminal" evidence="7">
    <location>
        <begin position="57"/>
        <end position="175"/>
    </location>
</feature>
<proteinExistence type="inferred from homology"/>
<sequence length="670" mass="76007">MFYLKLAINNLKQSFQHFAPFFLVSITTFIFTSITLLILASPTVKSMGTGVVALELAIVVLVILSAILCLYSFNFLLRQRNQEFGLYNILGMNKKQIIWLSTLELGIVYFLTVVLGSILSAIFSKLFYLIFVHLINYDQLHFSVSPVAFVISISVFAGIFLFLEVVNVIKISRTSALNLFGNQSQGEREPRGNIFLALIGVSALAFGYYLSLTAGEVSALVGITRFFQAILAVILGTYLFFISFISWYLKARRKNKGHFYKPENFITVSQMIFRMKQNAAGLANITLLAIMAFVTIFSTVALYTSTENLVKMSFPKTDKVEIQSINNRQEAESIMENQIYSPLKNAGVEAHDQFSTYMNLSFTILYNQEDNLIVDERATNGYRDLASINQAGIMEVMSQEDFRKLGNDLPQLEKGQVAFASYDASKSIKPFKTLTWFGQSYENVYQIKSLKNMLLMNSAIPAGVLVVSDDATMESMRVPYDQVSRFDYNYNYIAFADLSKEERLVLQDTSENRNNYLPYYEEDGTVALYESQDNYRKESLQMTGGFLFTGFLLGIAFLLGAALIIYYKQISEGSQDKRSYRILQEVGMSFNQVKKTINSQIILVFFLPLGIAIIHFLMALPILKKLLLFFGVQGDQFIYSVSAVTVLGILLIYFLIYKLTSRSYYKMIER</sequence>
<keyword evidence="2 6" id="KW-1003">Cell membrane</keyword>
<dbReference type="OrthoDB" id="1705903at2"/>
<keyword evidence="9" id="KW-1185">Reference proteome</keyword>
<dbReference type="EMBL" id="CTEN01000002">
    <property type="protein sequence ID" value="CQR24780.1"/>
    <property type="molecule type" value="Genomic_DNA"/>
</dbReference>
<evidence type="ECO:0000256" key="5">
    <source>
        <dbReference type="ARBA" id="ARBA00023136"/>
    </source>
</evidence>
<name>A0A0E4CSP3_9STRE</name>
<dbReference type="InterPro" id="IPR052536">
    <property type="entry name" value="ABC-4_Integral_Memb_Prot"/>
</dbReference>
<feature type="transmembrane region" description="Helical" evidence="6">
    <location>
        <begin position="601"/>
        <end position="622"/>
    </location>
</feature>
<evidence type="ECO:0000256" key="1">
    <source>
        <dbReference type="ARBA" id="ARBA00004651"/>
    </source>
</evidence>
<dbReference type="Pfam" id="PF02687">
    <property type="entry name" value="FtsX"/>
    <property type="match status" value="1"/>
</dbReference>
<feature type="transmembrane region" description="Helical" evidence="6">
    <location>
        <begin position="194"/>
        <end position="214"/>
    </location>
</feature>
<evidence type="ECO:0000256" key="2">
    <source>
        <dbReference type="ARBA" id="ARBA00022475"/>
    </source>
</evidence>
<keyword evidence="4 6" id="KW-1133">Transmembrane helix</keyword>
<reference evidence="9" key="1">
    <citation type="submission" date="2015-03" db="EMBL/GenBank/DDBJ databases">
        <authorList>
            <person name="Urmite Genomes"/>
        </authorList>
    </citation>
    <scope>NUCLEOTIDE SEQUENCE [LARGE SCALE GENOMIC DNA]</scope>
    <source>
        <strain evidence="9">FF10</strain>
    </source>
</reference>
<dbReference type="STRING" id="1608583.BN1356_01135"/>
<dbReference type="GO" id="GO:0005886">
    <property type="term" value="C:plasma membrane"/>
    <property type="evidence" value="ECO:0007669"/>
    <property type="project" value="UniProtKB-SubCell"/>
</dbReference>
<dbReference type="GO" id="GO:0055085">
    <property type="term" value="P:transmembrane transport"/>
    <property type="evidence" value="ECO:0007669"/>
    <property type="project" value="UniProtKB-UniRule"/>
</dbReference>
<evidence type="ECO:0000256" key="3">
    <source>
        <dbReference type="ARBA" id="ARBA00022692"/>
    </source>
</evidence>
<feature type="transmembrane region" description="Helical" evidence="6">
    <location>
        <begin position="21"/>
        <end position="40"/>
    </location>
</feature>
<feature type="transmembrane region" description="Helical" evidence="6">
    <location>
        <begin position="546"/>
        <end position="567"/>
    </location>
</feature>
<evidence type="ECO:0000256" key="6">
    <source>
        <dbReference type="PIRNR" id="PIRNR018968"/>
    </source>
</evidence>
<feature type="transmembrane region" description="Helical" evidence="6">
    <location>
        <begin position="143"/>
        <end position="163"/>
    </location>
</feature>
<feature type="transmembrane region" description="Helical" evidence="6">
    <location>
        <begin position="637"/>
        <end position="657"/>
    </location>
</feature>
<comment type="subcellular location">
    <subcellularLocation>
        <location evidence="1 6">Cell membrane</location>
        <topology evidence="1 6">Multi-pass membrane protein</topology>
    </subcellularLocation>
</comment>
<keyword evidence="3 6" id="KW-0812">Transmembrane</keyword>